<keyword evidence="4 7" id="KW-0812">Transmembrane</keyword>
<comment type="subcellular location">
    <subcellularLocation>
        <location evidence="1">Cell membrane</location>
        <topology evidence="1">Multi-pass membrane protein</topology>
    </subcellularLocation>
</comment>
<comment type="similarity">
    <text evidence="2">Belongs to the DoxX family.</text>
</comment>
<organism evidence="8 9">
    <name type="scientific">Oikeobacillus pervagus</name>
    <dbReference type="NCBI Taxonomy" id="1325931"/>
    <lineage>
        <taxon>Bacteria</taxon>
        <taxon>Bacillati</taxon>
        <taxon>Bacillota</taxon>
        <taxon>Bacilli</taxon>
        <taxon>Bacillales</taxon>
        <taxon>Bacillaceae</taxon>
        <taxon>Oikeobacillus</taxon>
    </lineage>
</organism>
<dbReference type="EMBL" id="JAUSUC010000003">
    <property type="protein sequence ID" value="MDQ0214005.1"/>
    <property type="molecule type" value="Genomic_DNA"/>
</dbReference>
<comment type="caution">
    <text evidence="8">The sequence shown here is derived from an EMBL/GenBank/DDBJ whole genome shotgun (WGS) entry which is preliminary data.</text>
</comment>
<evidence type="ECO:0000256" key="1">
    <source>
        <dbReference type="ARBA" id="ARBA00004651"/>
    </source>
</evidence>
<dbReference type="PANTHER" id="PTHR33452">
    <property type="entry name" value="OXIDOREDUCTASE CATD-RELATED"/>
    <property type="match status" value="1"/>
</dbReference>
<evidence type="ECO:0000313" key="8">
    <source>
        <dbReference type="EMBL" id="MDQ0214005.1"/>
    </source>
</evidence>
<reference evidence="8" key="1">
    <citation type="submission" date="2023-07" db="EMBL/GenBank/DDBJ databases">
        <title>Genomic Encyclopedia of Type Strains, Phase IV (KMG-IV): sequencing the most valuable type-strain genomes for metagenomic binning, comparative biology and taxonomic classification.</title>
        <authorList>
            <person name="Goeker M."/>
        </authorList>
    </citation>
    <scope>NUCLEOTIDE SEQUENCE</scope>
    <source>
        <strain evidence="8">DSM 23947</strain>
    </source>
</reference>
<keyword evidence="5 7" id="KW-1133">Transmembrane helix</keyword>
<evidence type="ECO:0000256" key="5">
    <source>
        <dbReference type="ARBA" id="ARBA00022989"/>
    </source>
</evidence>
<sequence length="142" mass="15230">MKKYEIGTFILRVFLGISFFIHGFVKFQGGIENIVGWFESIGLPGGIAYGIALLELVGGIALVLGLGSRFVSALFALVMIGAILKVKLAAGFLGNGQMSGYELDLAFLVMAISIMISDSRLFALDQILFKSKSSEVSKEKTA</sequence>
<feature type="transmembrane region" description="Helical" evidence="7">
    <location>
        <begin position="73"/>
        <end position="93"/>
    </location>
</feature>
<dbReference type="Proteomes" id="UP001237207">
    <property type="component" value="Unassembled WGS sequence"/>
</dbReference>
<name>A0AAJ1WHV2_9BACI</name>
<dbReference type="InterPro" id="IPR051907">
    <property type="entry name" value="DoxX-like_oxidoreductase"/>
</dbReference>
<evidence type="ECO:0000256" key="4">
    <source>
        <dbReference type="ARBA" id="ARBA00022692"/>
    </source>
</evidence>
<evidence type="ECO:0000256" key="3">
    <source>
        <dbReference type="ARBA" id="ARBA00022475"/>
    </source>
</evidence>
<feature type="transmembrane region" description="Helical" evidence="7">
    <location>
        <begin position="9"/>
        <end position="27"/>
    </location>
</feature>
<dbReference type="InterPro" id="IPR032808">
    <property type="entry name" value="DoxX"/>
</dbReference>
<evidence type="ECO:0000313" key="9">
    <source>
        <dbReference type="Proteomes" id="UP001237207"/>
    </source>
</evidence>
<evidence type="ECO:0000256" key="2">
    <source>
        <dbReference type="ARBA" id="ARBA00006679"/>
    </source>
</evidence>
<protein>
    <submittedName>
        <fullName evidence="8">Membrane protein YphA (DoxX/SURF4 family)</fullName>
    </submittedName>
</protein>
<keyword evidence="9" id="KW-1185">Reference proteome</keyword>
<dbReference type="RefSeq" id="WP_307256008.1">
    <property type="nucleotide sequence ID" value="NZ_JAUSUC010000003.1"/>
</dbReference>
<keyword evidence="3" id="KW-1003">Cell membrane</keyword>
<dbReference type="PANTHER" id="PTHR33452:SF1">
    <property type="entry name" value="INNER MEMBRANE PROTEIN YPHA-RELATED"/>
    <property type="match status" value="1"/>
</dbReference>
<feature type="transmembrane region" description="Helical" evidence="7">
    <location>
        <begin position="47"/>
        <end position="66"/>
    </location>
</feature>
<accession>A0AAJ1WHV2</accession>
<evidence type="ECO:0000256" key="7">
    <source>
        <dbReference type="SAM" id="Phobius"/>
    </source>
</evidence>
<proteinExistence type="inferred from homology"/>
<dbReference type="Pfam" id="PF07681">
    <property type="entry name" value="DoxX"/>
    <property type="match status" value="1"/>
</dbReference>
<keyword evidence="6 7" id="KW-0472">Membrane</keyword>
<gene>
    <name evidence="8" type="ORF">J2S13_000400</name>
</gene>
<feature type="transmembrane region" description="Helical" evidence="7">
    <location>
        <begin position="105"/>
        <end position="123"/>
    </location>
</feature>
<dbReference type="AlphaFoldDB" id="A0AAJ1WHV2"/>
<evidence type="ECO:0000256" key="6">
    <source>
        <dbReference type="ARBA" id="ARBA00023136"/>
    </source>
</evidence>
<dbReference type="GO" id="GO:0005886">
    <property type="term" value="C:plasma membrane"/>
    <property type="evidence" value="ECO:0007669"/>
    <property type="project" value="UniProtKB-SubCell"/>
</dbReference>